<accession>A0A1F8CKZ0</accession>
<evidence type="ECO:0000313" key="3">
    <source>
        <dbReference type="Proteomes" id="UP000179241"/>
    </source>
</evidence>
<evidence type="ECO:0000313" key="2">
    <source>
        <dbReference type="EMBL" id="OGM76932.1"/>
    </source>
</evidence>
<dbReference type="PANTHER" id="PTHR39664">
    <property type="match status" value="1"/>
</dbReference>
<comment type="caution">
    <text evidence="2">The sequence shown here is derived from an EMBL/GenBank/DDBJ whole genome shotgun (WGS) entry which is preliminary data.</text>
</comment>
<dbReference type="SUPFAM" id="SSF88723">
    <property type="entry name" value="PIN domain-like"/>
    <property type="match status" value="1"/>
</dbReference>
<dbReference type="InterPro" id="IPR002716">
    <property type="entry name" value="PIN_dom"/>
</dbReference>
<name>A0A1F8CKZ0_9BACT</name>
<dbReference type="Proteomes" id="UP000179241">
    <property type="component" value="Unassembled WGS sequence"/>
</dbReference>
<dbReference type="SMART" id="SM00670">
    <property type="entry name" value="PINc"/>
    <property type="match status" value="1"/>
</dbReference>
<sequence length="126" mass="14785">MEQKIIDTNIILRFLTKDDESLYRRAVDIFRKAESGEYRLVVKPIVVAEVAFVLESFYKQKRLQIADALKVFLSQKWLKVEERKVLLSLWGSYEDGQHFVDSYLLATAREQKVGLLTFDKQLSKQI</sequence>
<organism evidence="2 3">
    <name type="scientific">Candidatus Woesebacteria bacterium RIFOXYA1_FULL_43_9</name>
    <dbReference type="NCBI Taxonomy" id="1802534"/>
    <lineage>
        <taxon>Bacteria</taxon>
        <taxon>Candidatus Woeseibacteriota</taxon>
    </lineage>
</organism>
<dbReference type="InterPro" id="IPR029060">
    <property type="entry name" value="PIN-like_dom_sf"/>
</dbReference>
<dbReference type="EMBL" id="MGHU01000040">
    <property type="protein sequence ID" value="OGM76932.1"/>
    <property type="molecule type" value="Genomic_DNA"/>
</dbReference>
<protein>
    <recommendedName>
        <fullName evidence="1">PIN domain-containing protein</fullName>
    </recommendedName>
</protein>
<proteinExistence type="predicted"/>
<dbReference type="Pfam" id="PF01850">
    <property type="entry name" value="PIN"/>
    <property type="match status" value="1"/>
</dbReference>
<evidence type="ECO:0000259" key="1">
    <source>
        <dbReference type="SMART" id="SM00670"/>
    </source>
</evidence>
<dbReference type="Gene3D" id="3.40.50.1010">
    <property type="entry name" value="5'-nuclease"/>
    <property type="match status" value="1"/>
</dbReference>
<dbReference type="PANTHER" id="PTHR39664:SF2">
    <property type="entry name" value="NUCLEIC ACID-BINDING PROTEIN, CONTAINING PIN DOMAIN-RELATED"/>
    <property type="match status" value="1"/>
</dbReference>
<gene>
    <name evidence="2" type="ORF">A2188_01830</name>
</gene>
<dbReference type="AlphaFoldDB" id="A0A1F8CKZ0"/>
<reference evidence="2 3" key="1">
    <citation type="journal article" date="2016" name="Nat. Commun.">
        <title>Thousands of microbial genomes shed light on interconnected biogeochemical processes in an aquifer system.</title>
        <authorList>
            <person name="Anantharaman K."/>
            <person name="Brown C.T."/>
            <person name="Hug L.A."/>
            <person name="Sharon I."/>
            <person name="Castelle C.J."/>
            <person name="Probst A.J."/>
            <person name="Thomas B.C."/>
            <person name="Singh A."/>
            <person name="Wilkins M.J."/>
            <person name="Karaoz U."/>
            <person name="Brodie E.L."/>
            <person name="Williams K.H."/>
            <person name="Hubbard S.S."/>
            <person name="Banfield J.F."/>
        </authorList>
    </citation>
    <scope>NUCLEOTIDE SEQUENCE [LARGE SCALE GENOMIC DNA]</scope>
</reference>
<feature type="domain" description="PIN" evidence="1">
    <location>
        <begin position="2"/>
        <end position="124"/>
    </location>
</feature>